<proteinExistence type="predicted"/>
<dbReference type="RefSeq" id="WP_206293502.1">
    <property type="nucleotide sequence ID" value="NZ_CP063458.1"/>
</dbReference>
<dbReference type="EMBL" id="CP063458">
    <property type="protein sequence ID" value="QOV90420.1"/>
    <property type="molecule type" value="Genomic_DNA"/>
</dbReference>
<accession>A0A7M2X108</accession>
<reference evidence="2 3" key="1">
    <citation type="submission" date="2020-10" db="EMBL/GenBank/DDBJ databases">
        <title>Wide distribution of Phycisphaera-like planctomycetes from WD2101 soil group in peatlands and genome analysis of the first cultivated representative.</title>
        <authorList>
            <person name="Dedysh S.N."/>
            <person name="Beletsky A.V."/>
            <person name="Ivanova A."/>
            <person name="Kulichevskaya I.S."/>
            <person name="Suzina N.E."/>
            <person name="Philippov D.A."/>
            <person name="Rakitin A.L."/>
            <person name="Mardanov A.V."/>
            <person name="Ravin N.V."/>
        </authorList>
    </citation>
    <scope>NUCLEOTIDE SEQUENCE [LARGE SCALE GENOMIC DNA]</scope>
    <source>
        <strain evidence="2 3">M1803</strain>
    </source>
</reference>
<feature type="compositionally biased region" description="Basic and acidic residues" evidence="1">
    <location>
        <begin position="317"/>
        <end position="326"/>
    </location>
</feature>
<name>A0A7M2X108_9BACT</name>
<dbReference type="InterPro" id="IPR041916">
    <property type="entry name" value="Anti_sigma_zinc_sf"/>
</dbReference>
<evidence type="ECO:0000256" key="1">
    <source>
        <dbReference type="SAM" id="MobiDB-lite"/>
    </source>
</evidence>
<dbReference type="Proteomes" id="UP000593765">
    <property type="component" value="Chromosome"/>
</dbReference>
<dbReference type="AlphaFoldDB" id="A0A7M2X108"/>
<protein>
    <submittedName>
        <fullName evidence="2">Uncharacterized protein</fullName>
    </submittedName>
</protein>
<evidence type="ECO:0000313" key="2">
    <source>
        <dbReference type="EMBL" id="QOV90420.1"/>
    </source>
</evidence>
<feature type="region of interest" description="Disordered" evidence="1">
    <location>
        <begin position="304"/>
        <end position="335"/>
    </location>
</feature>
<dbReference type="Gene3D" id="1.10.10.1320">
    <property type="entry name" value="Anti-sigma factor, zinc-finger domain"/>
    <property type="match status" value="1"/>
</dbReference>
<dbReference type="KEGG" id="hbs:IPV69_03365"/>
<sequence>MAEPIMRPDDLEFLIAQYADGSLDAKRSADLEAVLRRDEDARAILESYRAINGALTGIVASQPVPEVRWDRLEASISRQIATLAVAGAVSETDEESISRFSSGDVLEQELRSIDDKIAADPRSRLLLAEYASLDRTFDAARDVEIPNVQWEQFASHISAQIDRAEDASSESMKIGPETVERTIRQADSSSVFGRIGNFFMQPSRLAIAACLVLAASISFKLINQGGNTNGGAPAPAGTTGGTGGAPMATVTPAPVEIRVGPSFTPGMNPLENTTVTSIHVGPPSGPGFDVAAMADWAKEFPFTRPSQMSIGKAATQPEDKPSKDTVENGALFPSR</sequence>
<gene>
    <name evidence="2" type="ORF">IPV69_03365</name>
</gene>
<keyword evidence="3" id="KW-1185">Reference proteome</keyword>
<organism evidence="2 3">
    <name type="scientific">Humisphaera borealis</name>
    <dbReference type="NCBI Taxonomy" id="2807512"/>
    <lineage>
        <taxon>Bacteria</taxon>
        <taxon>Pseudomonadati</taxon>
        <taxon>Planctomycetota</taxon>
        <taxon>Phycisphaerae</taxon>
        <taxon>Tepidisphaerales</taxon>
        <taxon>Tepidisphaeraceae</taxon>
        <taxon>Humisphaera</taxon>
    </lineage>
</organism>
<evidence type="ECO:0000313" key="3">
    <source>
        <dbReference type="Proteomes" id="UP000593765"/>
    </source>
</evidence>